<reference evidence="1" key="2">
    <citation type="journal article" date="2022" name="Microbiol. Resour. Announc.">
        <title>Metagenome Sequencing to Explore Phylogenomics of Terrestrial Cyanobacteria.</title>
        <authorList>
            <person name="Ward R.D."/>
            <person name="Stajich J.E."/>
            <person name="Johansen J.R."/>
            <person name="Huntemann M."/>
            <person name="Clum A."/>
            <person name="Foster B."/>
            <person name="Foster B."/>
            <person name="Roux S."/>
            <person name="Palaniappan K."/>
            <person name="Varghese N."/>
            <person name="Mukherjee S."/>
            <person name="Reddy T.B.K."/>
            <person name="Daum C."/>
            <person name="Copeland A."/>
            <person name="Chen I.A."/>
            <person name="Ivanova N.N."/>
            <person name="Kyrpides N.C."/>
            <person name="Shapiro N."/>
            <person name="Eloe-Fadrosh E.A."/>
            <person name="Pietrasiak N."/>
        </authorList>
    </citation>
    <scope>NUCLEOTIDE SEQUENCE</scope>
    <source>
        <strain evidence="1">GSE-NOS-MK-12-04C</strain>
    </source>
</reference>
<protein>
    <submittedName>
        <fullName evidence="1">Four helix bundle protein</fullName>
    </submittedName>
</protein>
<dbReference type="PANTHER" id="PTHR38471">
    <property type="entry name" value="FOUR HELIX BUNDLE PROTEIN"/>
    <property type="match status" value="1"/>
</dbReference>
<reference evidence="1" key="1">
    <citation type="submission" date="2021-05" db="EMBL/GenBank/DDBJ databases">
        <authorList>
            <person name="Pietrasiak N."/>
            <person name="Ward R."/>
            <person name="Stajich J.E."/>
            <person name="Kurbessoian T."/>
        </authorList>
    </citation>
    <scope>NUCLEOTIDE SEQUENCE</scope>
    <source>
        <strain evidence="1">GSE-NOS-MK-12-04C</strain>
    </source>
</reference>
<evidence type="ECO:0000313" key="1">
    <source>
        <dbReference type="EMBL" id="MBW4667258.1"/>
    </source>
</evidence>
<dbReference type="InterPro" id="IPR036583">
    <property type="entry name" value="23S_rRNA_IVS_sf"/>
</dbReference>
<accession>A0A951UR98</accession>
<comment type="caution">
    <text evidence="1">The sequence shown here is derived from an EMBL/GenBank/DDBJ whole genome shotgun (WGS) entry which is preliminary data.</text>
</comment>
<dbReference type="Gene3D" id="1.20.1440.60">
    <property type="entry name" value="23S rRNA-intervening sequence"/>
    <property type="match status" value="1"/>
</dbReference>
<name>A0A951UR98_9CYAN</name>
<sequence length="117" mass="13352">MSGHREQFIWKRSVQLAISCYQLTNHFPKSELYGLTNQMRRSAVSVPSNIAEGYGRNGKPEYIRFLHISLGSLRELDTQLYIAKEVGLASPEVFTPVMREVDELQRILVSALQKIEA</sequence>
<dbReference type="AlphaFoldDB" id="A0A951UR98"/>
<proteinExistence type="predicted"/>
<dbReference type="PANTHER" id="PTHR38471:SF2">
    <property type="entry name" value="FOUR HELIX BUNDLE PROTEIN"/>
    <property type="match status" value="1"/>
</dbReference>
<dbReference type="CDD" id="cd16377">
    <property type="entry name" value="23S_rRNA_IVP_like"/>
    <property type="match status" value="1"/>
</dbReference>
<dbReference type="NCBIfam" id="NF008911">
    <property type="entry name" value="PRK12275.1-2"/>
    <property type="match status" value="1"/>
</dbReference>
<gene>
    <name evidence="1" type="ORF">KME60_07390</name>
</gene>
<dbReference type="NCBIfam" id="TIGR02436">
    <property type="entry name" value="four helix bundle protein"/>
    <property type="match status" value="1"/>
</dbReference>
<organism evidence="1 2">
    <name type="scientific">Cyanomargarita calcarea GSE-NOS-MK-12-04C</name>
    <dbReference type="NCBI Taxonomy" id="2839659"/>
    <lineage>
        <taxon>Bacteria</taxon>
        <taxon>Bacillati</taxon>
        <taxon>Cyanobacteriota</taxon>
        <taxon>Cyanophyceae</taxon>
        <taxon>Nostocales</taxon>
        <taxon>Cyanomargaritaceae</taxon>
        <taxon>Cyanomargarita</taxon>
    </lineage>
</organism>
<dbReference type="Pfam" id="PF05635">
    <property type="entry name" value="23S_rRNA_IVP"/>
    <property type="match status" value="1"/>
</dbReference>
<dbReference type="SUPFAM" id="SSF158446">
    <property type="entry name" value="IVS-encoded protein-like"/>
    <property type="match status" value="1"/>
</dbReference>
<dbReference type="EMBL" id="JAHHGZ010000006">
    <property type="protein sequence ID" value="MBW4667258.1"/>
    <property type="molecule type" value="Genomic_DNA"/>
</dbReference>
<dbReference type="Proteomes" id="UP000729701">
    <property type="component" value="Unassembled WGS sequence"/>
</dbReference>
<dbReference type="InterPro" id="IPR012657">
    <property type="entry name" value="23S_rRNA-intervening_sequence"/>
</dbReference>
<evidence type="ECO:0000313" key="2">
    <source>
        <dbReference type="Proteomes" id="UP000729701"/>
    </source>
</evidence>